<evidence type="ECO:0000313" key="1">
    <source>
        <dbReference type="EMBL" id="SQH77506.1"/>
    </source>
</evidence>
<dbReference type="EMBL" id="LS483452">
    <property type="protein sequence ID" value="SQH77506.1"/>
    <property type="molecule type" value="Genomic_DNA"/>
</dbReference>
<organism evidence="1 2">
    <name type="scientific">Shewanella benthica</name>
    <dbReference type="NCBI Taxonomy" id="43661"/>
    <lineage>
        <taxon>Bacteria</taxon>
        <taxon>Pseudomonadati</taxon>
        <taxon>Pseudomonadota</taxon>
        <taxon>Gammaproteobacteria</taxon>
        <taxon>Alteromonadales</taxon>
        <taxon>Shewanellaceae</taxon>
        <taxon>Shewanella</taxon>
    </lineage>
</organism>
<reference evidence="2" key="1">
    <citation type="submission" date="2018-06" db="EMBL/GenBank/DDBJ databases">
        <authorList>
            <person name="Cea G.-C."/>
            <person name="William W."/>
        </authorList>
    </citation>
    <scope>NUCLEOTIDE SEQUENCE [LARGE SCALE GENOMIC DNA]</scope>
    <source>
        <strain evidence="2">DB21MT-2</strain>
    </source>
</reference>
<protein>
    <submittedName>
        <fullName evidence="1">Uncharacterized protein</fullName>
    </submittedName>
</protein>
<dbReference type="KEGG" id="sbk:SHEWBE_3543"/>
<dbReference type="Proteomes" id="UP000250123">
    <property type="component" value="Chromosome SHEWBE"/>
</dbReference>
<sequence>MITVDGTVAGSLTVKDVTDYATFAHSFTERCVHGKAITVDGTFAGSLTVKDITDYATFAHSFTERCAYGKRLLNGPTATKRNMLLSVFP</sequence>
<name>A0A330M4K1_9GAMM</name>
<evidence type="ECO:0000313" key="2">
    <source>
        <dbReference type="Proteomes" id="UP000250123"/>
    </source>
</evidence>
<dbReference type="AlphaFoldDB" id="A0A330M4K1"/>
<accession>A0A330M4K1</accession>
<proteinExistence type="predicted"/>
<gene>
    <name evidence="1" type="ORF">SHEWBE_3543</name>
</gene>